<comment type="caution">
    <text evidence="1">The sequence shown here is derived from an EMBL/GenBank/DDBJ whole genome shotgun (WGS) entry which is preliminary data.</text>
</comment>
<dbReference type="Proteomes" id="UP001050808">
    <property type="component" value="Unassembled WGS sequence"/>
</dbReference>
<accession>A0ABQ3QSU6</accession>
<keyword evidence="2" id="KW-1185">Reference proteome</keyword>
<sequence>MIRPLPYGLVYDPRVHAAYVLAQQGHRAAWLATHLGLPRTAARRIVALARPTPAPRRLADRAFGITY</sequence>
<reference evidence="1" key="1">
    <citation type="submission" date="2024-05" db="EMBL/GenBank/DDBJ databases">
        <title>Whole genome shotgun sequence of Streptomyces violascens NBRC 12920.</title>
        <authorList>
            <person name="Komaki H."/>
            <person name="Tamura T."/>
        </authorList>
    </citation>
    <scope>NUCLEOTIDE SEQUENCE</scope>
    <source>
        <strain evidence="1">NBRC 12920</strain>
    </source>
</reference>
<protein>
    <submittedName>
        <fullName evidence="1">Uncharacterized protein</fullName>
    </submittedName>
</protein>
<proteinExistence type="predicted"/>
<gene>
    <name evidence="1" type="ORF">Sviol_47130</name>
</gene>
<dbReference type="EMBL" id="BNDY01000017">
    <property type="protein sequence ID" value="GHI40305.1"/>
    <property type="molecule type" value="Genomic_DNA"/>
</dbReference>
<name>A0ABQ3QSU6_9ACTN</name>
<dbReference type="RefSeq" id="WP_189968026.1">
    <property type="nucleotide sequence ID" value="NZ_BMUA01000021.1"/>
</dbReference>
<organism evidence="1 2">
    <name type="scientific">Streptomyces violascens</name>
    <dbReference type="NCBI Taxonomy" id="67381"/>
    <lineage>
        <taxon>Bacteria</taxon>
        <taxon>Bacillati</taxon>
        <taxon>Actinomycetota</taxon>
        <taxon>Actinomycetes</taxon>
        <taxon>Kitasatosporales</taxon>
        <taxon>Streptomycetaceae</taxon>
        <taxon>Streptomyces</taxon>
    </lineage>
</organism>
<evidence type="ECO:0000313" key="1">
    <source>
        <dbReference type="EMBL" id="GHI40305.1"/>
    </source>
</evidence>
<evidence type="ECO:0000313" key="2">
    <source>
        <dbReference type="Proteomes" id="UP001050808"/>
    </source>
</evidence>